<organism evidence="4 5">
    <name type="scientific">Acanthoscelides obtectus</name>
    <name type="common">Bean weevil</name>
    <name type="synonym">Bruchus obtectus</name>
    <dbReference type="NCBI Taxonomy" id="200917"/>
    <lineage>
        <taxon>Eukaryota</taxon>
        <taxon>Metazoa</taxon>
        <taxon>Ecdysozoa</taxon>
        <taxon>Arthropoda</taxon>
        <taxon>Hexapoda</taxon>
        <taxon>Insecta</taxon>
        <taxon>Pterygota</taxon>
        <taxon>Neoptera</taxon>
        <taxon>Endopterygota</taxon>
        <taxon>Coleoptera</taxon>
        <taxon>Polyphaga</taxon>
        <taxon>Cucujiformia</taxon>
        <taxon>Chrysomeloidea</taxon>
        <taxon>Chrysomelidae</taxon>
        <taxon>Bruchinae</taxon>
        <taxon>Bruchini</taxon>
        <taxon>Acanthoscelides</taxon>
    </lineage>
</organism>
<dbReference type="SUPFAM" id="SSF50370">
    <property type="entry name" value="Ricin B-like lectins"/>
    <property type="match status" value="1"/>
</dbReference>
<protein>
    <recommendedName>
        <fullName evidence="3">Ricin B lectin domain-containing protein</fullName>
    </recommendedName>
</protein>
<dbReference type="GO" id="GO:0030246">
    <property type="term" value="F:carbohydrate binding"/>
    <property type="evidence" value="ECO:0007669"/>
    <property type="project" value="UniProtKB-KW"/>
</dbReference>
<evidence type="ECO:0000256" key="1">
    <source>
        <dbReference type="ARBA" id="ARBA00022734"/>
    </source>
</evidence>
<name>A0A9P0Q8H2_ACAOB</name>
<dbReference type="GO" id="GO:0006493">
    <property type="term" value="P:protein O-linked glycosylation"/>
    <property type="evidence" value="ECO:0007669"/>
    <property type="project" value="TreeGrafter"/>
</dbReference>
<dbReference type="InterPro" id="IPR035992">
    <property type="entry name" value="Ricin_B-like_lectins"/>
</dbReference>
<feature type="domain" description="Ricin B lectin" evidence="3">
    <location>
        <begin position="31"/>
        <end position="153"/>
    </location>
</feature>
<keyword evidence="1" id="KW-0430">Lectin</keyword>
<evidence type="ECO:0000256" key="2">
    <source>
        <dbReference type="ARBA" id="ARBA00023157"/>
    </source>
</evidence>
<dbReference type="OrthoDB" id="6119243at2759"/>
<dbReference type="Pfam" id="PF00652">
    <property type="entry name" value="Ricin_B_lectin"/>
    <property type="match status" value="1"/>
</dbReference>
<dbReference type="CDD" id="cd23462">
    <property type="entry name" value="beta-trefoil_Ricin_Pgant9-like"/>
    <property type="match status" value="1"/>
</dbReference>
<dbReference type="Gene3D" id="2.80.10.50">
    <property type="match status" value="1"/>
</dbReference>
<dbReference type="SMART" id="SM00458">
    <property type="entry name" value="RICIN"/>
    <property type="match status" value="1"/>
</dbReference>
<dbReference type="PANTHER" id="PTHR11675:SF131">
    <property type="entry name" value="POLYPEPTIDE N-ACETYLGALACTOSAMINYLTRANSFERASE 9-RELATED"/>
    <property type="match status" value="1"/>
</dbReference>
<dbReference type="PROSITE" id="PS50231">
    <property type="entry name" value="RICIN_B_LECTIN"/>
    <property type="match status" value="1"/>
</dbReference>
<dbReference type="InterPro" id="IPR000772">
    <property type="entry name" value="Ricin_B_lectin"/>
</dbReference>
<dbReference type="FunFam" id="2.80.10.50:FF:000096">
    <property type="entry name" value="Polypeptide N-acetylgalactosaminyltransferase"/>
    <property type="match status" value="1"/>
</dbReference>
<proteinExistence type="predicted"/>
<reference evidence="4" key="1">
    <citation type="submission" date="2022-03" db="EMBL/GenBank/DDBJ databases">
        <authorList>
            <person name="Sayadi A."/>
        </authorList>
    </citation>
    <scope>NUCLEOTIDE SEQUENCE</scope>
</reference>
<keyword evidence="2" id="KW-1015">Disulfide bond</keyword>
<evidence type="ECO:0000313" key="4">
    <source>
        <dbReference type="EMBL" id="CAH2014743.1"/>
    </source>
</evidence>
<dbReference type="GO" id="GO:0004653">
    <property type="term" value="F:polypeptide N-acetylgalactosaminyltransferase activity"/>
    <property type="evidence" value="ECO:0007669"/>
    <property type="project" value="TreeGrafter"/>
</dbReference>
<dbReference type="AlphaFoldDB" id="A0A9P0Q8H2"/>
<dbReference type="PANTHER" id="PTHR11675">
    <property type="entry name" value="N-ACETYLGALACTOSAMINYLTRANSFERASE"/>
    <property type="match status" value="1"/>
</dbReference>
<dbReference type="GO" id="GO:0005794">
    <property type="term" value="C:Golgi apparatus"/>
    <property type="evidence" value="ECO:0007669"/>
    <property type="project" value="TreeGrafter"/>
</dbReference>
<sequence length="161" mass="18758">MPIHGYISTLNNVNVQLGWISLIYEVDRVEKAMIRNMDKHGTRVCLDSPAKRSDLHRPAGLYPCHHQGGNQYWMFSKNGEIRRDEACLDYSGQDVILYPCHGGKGNQYWQYDPNSKLLKHMSGEKCLAVNQQHSKLVMEYCDRNNDRQKWLLENYDARKLS</sequence>
<keyword evidence="5" id="KW-1185">Reference proteome</keyword>
<dbReference type="EMBL" id="CAKOFQ010008550">
    <property type="protein sequence ID" value="CAH2014743.1"/>
    <property type="molecule type" value="Genomic_DNA"/>
</dbReference>
<evidence type="ECO:0000259" key="3">
    <source>
        <dbReference type="SMART" id="SM00458"/>
    </source>
</evidence>
<evidence type="ECO:0000313" key="5">
    <source>
        <dbReference type="Proteomes" id="UP001152888"/>
    </source>
</evidence>
<gene>
    <name evidence="4" type="ORF">ACAOBT_LOCUS34331</name>
</gene>
<accession>A0A9P0Q8H2</accession>
<dbReference type="Proteomes" id="UP001152888">
    <property type="component" value="Unassembled WGS sequence"/>
</dbReference>
<comment type="caution">
    <text evidence="4">The sequence shown here is derived from an EMBL/GenBank/DDBJ whole genome shotgun (WGS) entry which is preliminary data.</text>
</comment>